<evidence type="ECO:0000313" key="2">
    <source>
        <dbReference type="Proteomes" id="UP000000763"/>
    </source>
</evidence>
<proteinExistence type="predicted"/>
<accession>Q0DVA4</accession>
<dbReference type="EMBL" id="AP008209">
    <property type="protein sequence ID" value="BAF10834.1"/>
    <property type="molecule type" value="Genomic_DNA"/>
</dbReference>
<dbReference type="KEGG" id="dosa:Os03g0140300"/>
<reference evidence="2" key="2">
    <citation type="journal article" date="2008" name="Nucleic Acids Res.">
        <title>The rice annotation project database (RAP-DB): 2008 update.</title>
        <authorList>
            <consortium name="The rice annotation project (RAP)"/>
        </authorList>
    </citation>
    <scope>GENOME REANNOTATION</scope>
    <source>
        <strain evidence="2">cv. Nipponbare</strain>
    </source>
</reference>
<protein>
    <submittedName>
        <fullName evidence="1">Os03g0140300 protein</fullName>
    </submittedName>
</protein>
<name>Q0DVA4_ORYSJ</name>
<feature type="non-terminal residue" evidence="1">
    <location>
        <position position="1"/>
    </location>
</feature>
<evidence type="ECO:0000313" key="1">
    <source>
        <dbReference type="EMBL" id="BAF10834.1"/>
    </source>
</evidence>
<gene>
    <name evidence="1" type="ordered locus">Os03g0140300</name>
</gene>
<organism evidence="1 2">
    <name type="scientific">Oryza sativa subsp. japonica</name>
    <name type="common">Rice</name>
    <dbReference type="NCBI Taxonomy" id="39947"/>
    <lineage>
        <taxon>Eukaryota</taxon>
        <taxon>Viridiplantae</taxon>
        <taxon>Streptophyta</taxon>
        <taxon>Embryophyta</taxon>
        <taxon>Tracheophyta</taxon>
        <taxon>Spermatophyta</taxon>
        <taxon>Magnoliopsida</taxon>
        <taxon>Liliopsida</taxon>
        <taxon>Poales</taxon>
        <taxon>Poaceae</taxon>
        <taxon>BOP clade</taxon>
        <taxon>Oryzoideae</taxon>
        <taxon>Oryzeae</taxon>
        <taxon>Oryzinae</taxon>
        <taxon>Oryza</taxon>
        <taxon>Oryza sativa</taxon>
    </lineage>
</organism>
<dbReference type="AlphaFoldDB" id="Q0DVA4"/>
<sequence>NSILITLNKHVSSQFSGVHHWLSSLDPYQEPILHVEYDGQPRLHDVPRHHLHGKVPRHGRRRDLHLHERHLLAEACPRPGVERDELVRRHVPQLAVLGDPPLRPELPAVLAPHPLHPPHGVVEHQHLVAGHHLVPAGEHVVGDRRLVLQRHRRVQPHGLAKGRVQVQEVPHLARVERHHAAVAGEEPPLLQLRLAGSDGRQLLQELLLDARVRGEEVEEPRQRRARGVAAGDEEVHRHVPDVHVGVGAAGDLVVAEEGGKQVGDRLLVAASAAALSGLALVIGSVFRDGRRDEALDRPPRRGVPLLVPNP</sequence>
<dbReference type="Proteomes" id="UP000000763">
    <property type="component" value="Chromosome 3"/>
</dbReference>
<reference evidence="1 2" key="1">
    <citation type="journal article" date="2005" name="Nature">
        <title>The map-based sequence of the rice genome.</title>
        <authorList>
            <consortium name="International rice genome sequencing project (IRGSP)"/>
            <person name="Matsumoto T."/>
            <person name="Wu J."/>
            <person name="Kanamori H."/>
            <person name="Katayose Y."/>
            <person name="Fujisawa M."/>
            <person name="Namiki N."/>
            <person name="Mizuno H."/>
            <person name="Yamamoto K."/>
            <person name="Antonio B.A."/>
            <person name="Baba T."/>
            <person name="Sakata K."/>
            <person name="Nagamura Y."/>
            <person name="Aoki H."/>
            <person name="Arikawa K."/>
            <person name="Arita K."/>
            <person name="Bito T."/>
            <person name="Chiden Y."/>
            <person name="Fujitsuka N."/>
            <person name="Fukunaka R."/>
            <person name="Hamada M."/>
            <person name="Harada C."/>
            <person name="Hayashi A."/>
            <person name="Hijishita S."/>
            <person name="Honda M."/>
            <person name="Hosokawa S."/>
            <person name="Ichikawa Y."/>
            <person name="Idonuma A."/>
            <person name="Iijima M."/>
            <person name="Ikeda M."/>
            <person name="Ikeno M."/>
            <person name="Ito K."/>
            <person name="Ito S."/>
            <person name="Ito T."/>
            <person name="Ito Y."/>
            <person name="Ito Y."/>
            <person name="Iwabuchi A."/>
            <person name="Kamiya K."/>
            <person name="Karasawa W."/>
            <person name="Kurita K."/>
            <person name="Katagiri S."/>
            <person name="Kikuta A."/>
            <person name="Kobayashi H."/>
            <person name="Kobayashi N."/>
            <person name="Machita K."/>
            <person name="Maehara T."/>
            <person name="Masukawa M."/>
            <person name="Mizubayashi T."/>
            <person name="Mukai Y."/>
            <person name="Nagasaki H."/>
            <person name="Nagata Y."/>
            <person name="Naito S."/>
            <person name="Nakashima M."/>
            <person name="Nakama Y."/>
            <person name="Nakamichi Y."/>
            <person name="Nakamura M."/>
            <person name="Meguro A."/>
            <person name="Negishi M."/>
            <person name="Ohta I."/>
            <person name="Ohta T."/>
            <person name="Okamoto M."/>
            <person name="Ono N."/>
            <person name="Saji S."/>
            <person name="Sakaguchi M."/>
            <person name="Sakai K."/>
            <person name="Shibata M."/>
            <person name="Shimokawa T."/>
            <person name="Song J."/>
            <person name="Takazaki Y."/>
            <person name="Terasawa K."/>
            <person name="Tsugane M."/>
            <person name="Tsuji K."/>
            <person name="Ueda S."/>
            <person name="Waki K."/>
            <person name="Yamagata H."/>
            <person name="Yamamoto M."/>
            <person name="Yamamoto S."/>
            <person name="Yamane H."/>
            <person name="Yoshiki S."/>
            <person name="Yoshihara R."/>
            <person name="Yukawa K."/>
            <person name="Zhong H."/>
            <person name="Yano M."/>
            <person name="Yuan Q."/>
            <person name="Ouyang S."/>
            <person name="Liu J."/>
            <person name="Jones K.M."/>
            <person name="Gansberger K."/>
            <person name="Moffat K."/>
            <person name="Hill J."/>
            <person name="Bera J."/>
            <person name="Fadrosh D."/>
            <person name="Jin S."/>
            <person name="Johri S."/>
            <person name="Kim M."/>
            <person name="Overton L."/>
            <person name="Reardon M."/>
            <person name="Tsitrin T."/>
            <person name="Vuong H."/>
            <person name="Weaver B."/>
            <person name="Ciecko A."/>
            <person name="Tallon L."/>
            <person name="Jackson J."/>
            <person name="Pai G."/>
            <person name="Aken S.V."/>
            <person name="Utterback T."/>
            <person name="Reidmuller S."/>
            <person name="Feldblyum T."/>
            <person name="Hsiao J."/>
            <person name="Zismann V."/>
            <person name="Iobst S."/>
            <person name="de Vazeille A.R."/>
            <person name="Buell C.R."/>
            <person name="Ying K."/>
            <person name="Li Y."/>
            <person name="Lu T."/>
            <person name="Huang Y."/>
            <person name="Zhao Q."/>
            <person name="Feng Q."/>
            <person name="Zhang L."/>
            <person name="Zhu J."/>
            <person name="Weng Q."/>
            <person name="Mu J."/>
            <person name="Lu Y."/>
            <person name="Fan D."/>
            <person name="Liu Y."/>
            <person name="Guan J."/>
            <person name="Zhang Y."/>
            <person name="Yu S."/>
            <person name="Liu X."/>
            <person name="Zhang Y."/>
            <person name="Hong G."/>
            <person name="Han B."/>
            <person name="Choisne N."/>
            <person name="Demange N."/>
            <person name="Orjeda G."/>
            <person name="Samain S."/>
            <person name="Cattolico L."/>
            <person name="Pelletier E."/>
            <person name="Couloux A."/>
            <person name="Segurens B."/>
            <person name="Wincker P."/>
            <person name="D'Hont A."/>
            <person name="Scarpelli C."/>
            <person name="Weissenbach J."/>
            <person name="Salanoubat M."/>
            <person name="Quetier F."/>
            <person name="Yu Y."/>
            <person name="Kim H.R."/>
            <person name="Rambo T."/>
            <person name="Currie J."/>
            <person name="Collura K."/>
            <person name="Luo M."/>
            <person name="Yang T."/>
            <person name="Ammiraju J.S.S."/>
            <person name="Engler F."/>
            <person name="Soderlund C."/>
            <person name="Wing R.A."/>
            <person name="Palmer L.E."/>
            <person name="de la Bastide M."/>
            <person name="Spiegel L."/>
            <person name="Nascimento L."/>
            <person name="Zutavern T."/>
            <person name="O'Shaughnessy A."/>
            <person name="Dike S."/>
            <person name="Dedhia N."/>
            <person name="Preston R."/>
            <person name="Balija V."/>
            <person name="McCombie W.R."/>
            <person name="Chow T."/>
            <person name="Chen H."/>
            <person name="Chung M."/>
            <person name="Chen C."/>
            <person name="Shaw J."/>
            <person name="Wu H."/>
            <person name="Hsiao K."/>
            <person name="Chao Y."/>
            <person name="Chu M."/>
            <person name="Cheng C."/>
            <person name="Hour A."/>
            <person name="Lee P."/>
            <person name="Lin S."/>
            <person name="Lin Y."/>
            <person name="Liou J."/>
            <person name="Liu S."/>
            <person name="Hsing Y."/>
            <person name="Raghuvanshi S."/>
            <person name="Mohanty A."/>
            <person name="Bharti A.K."/>
            <person name="Gaur A."/>
            <person name="Gupta V."/>
            <person name="Kumar D."/>
            <person name="Ravi V."/>
            <person name="Vij S."/>
            <person name="Kapur A."/>
            <person name="Khurana P."/>
            <person name="Khurana P."/>
            <person name="Khurana J.P."/>
            <person name="Tyagi A.K."/>
            <person name="Gaikwad K."/>
            <person name="Singh A."/>
            <person name="Dalal V."/>
            <person name="Srivastava S."/>
            <person name="Dixit A."/>
            <person name="Pal A.K."/>
            <person name="Ghazi I.A."/>
            <person name="Yadav M."/>
            <person name="Pandit A."/>
            <person name="Bhargava A."/>
            <person name="Sureshbabu K."/>
            <person name="Batra K."/>
            <person name="Sharma T.R."/>
            <person name="Mohapatra T."/>
            <person name="Singh N.K."/>
            <person name="Messing J."/>
            <person name="Nelson A.B."/>
            <person name="Fuks G."/>
            <person name="Kavchok S."/>
            <person name="Keizer G."/>
            <person name="Linton E."/>
            <person name="Llaca V."/>
            <person name="Song R."/>
            <person name="Tanyolac B."/>
            <person name="Young S."/>
            <person name="Ho-Il K."/>
            <person name="Hahn J.H."/>
            <person name="Sangsakoo G."/>
            <person name="Vanavichit A."/>
            <person name="de Mattos Luiz.A.T."/>
            <person name="Zimmer P.D."/>
            <person name="Malone G."/>
            <person name="Dellagostin O."/>
            <person name="de Oliveira A.C."/>
            <person name="Bevan M."/>
            <person name="Bancroft I."/>
            <person name="Minx P."/>
            <person name="Cordum H."/>
            <person name="Wilson R."/>
            <person name="Cheng Z."/>
            <person name="Jin W."/>
            <person name="Jiang J."/>
            <person name="Leong S.A."/>
            <person name="Iwama H."/>
            <person name="Gojobori T."/>
            <person name="Itoh T."/>
            <person name="Niimura Y."/>
            <person name="Fujii Y."/>
            <person name="Habara T."/>
            <person name="Sakai H."/>
            <person name="Sato Y."/>
            <person name="Wilson G."/>
            <person name="Kumar K."/>
            <person name="McCouch S."/>
            <person name="Juretic N."/>
            <person name="Hoen D."/>
            <person name="Wright S."/>
            <person name="Bruskiewich R."/>
            <person name="Bureau T."/>
            <person name="Miyao A."/>
            <person name="Hirochika H."/>
            <person name="Nishikawa T."/>
            <person name="Kadowaki K."/>
            <person name="Sugiura M."/>
            <person name="Burr B."/>
            <person name="Sasaki T."/>
        </authorList>
    </citation>
    <scope>NUCLEOTIDE SEQUENCE [LARGE SCALE GENOMIC DNA]</scope>
    <source>
        <strain evidence="2">cv. Nipponbare</strain>
    </source>
</reference>